<dbReference type="SMART" id="SM00487">
    <property type="entry name" value="DEXDc"/>
    <property type="match status" value="1"/>
</dbReference>
<dbReference type="InterPro" id="IPR014013">
    <property type="entry name" value="Helic_SF1/SF2_ATP-bd_DinG/Rad3"/>
</dbReference>
<keyword evidence="15" id="KW-1185">Reference proteome</keyword>
<comment type="similarity">
    <text evidence="1">Belongs to the helicase family. RecQ subfamily.</text>
</comment>
<comment type="caution">
    <text evidence="14">The sequence shown here is derived from an EMBL/GenBank/DDBJ whole genome shotgun (WGS) entry which is preliminary data.</text>
</comment>
<dbReference type="PROSITE" id="PS51194">
    <property type="entry name" value="HELICASE_CTER"/>
    <property type="match status" value="1"/>
</dbReference>
<dbReference type="PANTHER" id="PTHR13710:SF105">
    <property type="entry name" value="ATP-DEPENDENT DNA HELICASE Q1"/>
    <property type="match status" value="1"/>
</dbReference>
<evidence type="ECO:0000256" key="4">
    <source>
        <dbReference type="ARBA" id="ARBA00022806"/>
    </source>
</evidence>
<evidence type="ECO:0000256" key="9">
    <source>
        <dbReference type="ARBA" id="ARBA00034808"/>
    </source>
</evidence>
<dbReference type="PANTHER" id="PTHR13710">
    <property type="entry name" value="DNA HELICASE RECQ FAMILY MEMBER"/>
    <property type="match status" value="1"/>
</dbReference>
<dbReference type="SMART" id="SM00490">
    <property type="entry name" value="HELICc"/>
    <property type="match status" value="1"/>
</dbReference>
<feature type="compositionally biased region" description="Low complexity" evidence="10">
    <location>
        <begin position="75"/>
        <end position="86"/>
    </location>
</feature>
<sequence>MSPVMPPNLTAANDLLLQRGPLPLEEVSTLLRAGGIVLTVARLAKLPERFPHAFVLDQQGRLAVPSQAVEAPTKQPQQPGQPLRPGLPAWRRTTLSPTVSLADCLVIAVGSSDGDVAALRTSDGQCRLVRAGADWRAELTDFAAGAACVVGHGIDWSQLPQGVVECLPDLRVELGVLALLQDPTRPSVRLPELCGALGLPPGDGDALSEARSTADALRAILEQVDGGDPSWQLARACLAAAGSAVANLLPDGPLPERVRDGVRCAQDPLLQPLDDGYRSAGEAVRNVFRQLTDRGYASRPSQHEMSQAVAQVLDHGGLLAVEAPTGTGKSLAYLTPAAGRASGERRPVVVATATKLLQQQLRRDVSRLREQGLFSAPLRQIFGVANYICPREIGAALDESGDEADPEHWLAVAVAIRGLAVSETGVWDDISDTELGLRPAYRATRDTLRTDARSCERQQCAWLASCPLFQRLAGLQERPGVLAVNHALIATWAQLAQQGVRSPGDVLAEGASDLVFDEAHDLEDSLTNAWTEAAGRRALLGLAAALDGRTGLDRQLRRLRATGSDLGSGRQLPAIARQLRRDCESLTTAVLRYLHEYGGAARSTVPNSGVVHGRIEYRQLVEQVRHSVRLLGDLAGELAAVETAARARLAETDGTSHPLLRSVVSRLLGLTHSATDLAQVLGRLRDLPDEHLWVYRLSAEVPTGDPSVAGADVQPDWTFECIPIDVGPAFVGAVVRPARSVTLTSATLTTGGTFDYVAARLGIRVEPGSSAPGVFDGRQLRSPFDYAAQSAVVLTSHLPVPVPTQEREFVEEFARDQVGLLSLTGGRSMTLFAARRRMEAVAQLVRQHDDALADRNVRLLVQGEAGRTEIAEQFRTDPGSVVYGLRSYWQGFDAPGDTLSYLVIEKPPYPHPDDAVVGARIRAIADRGGDPFLDYVVPKTAVLLAQGFGRLIRSETDRGVALIADRRMQSPSSANRLLLSTLPGPGVHHAADRDDAWRYALRFVTGEEPDLSAALALAGNEVDEIVQRLRLVPGEDPEAKLREGARLLFGVQELRETQLQLMLAHLAGTDTVGVLPTGTGKSLCFQLPALLRAQDRATVVVSPLIALIKDQVDDLRGLRGLRGVHGITGSTPATVRTEILRDLAAGKVRLLYVSPERLVRDPVLRVALERQDLAGLVVDEAHCVSAWGHDFRPEFRQVSRAVAHLDRAPRMALTATATPPVVQDIIGTLELRQPVTVSRPSDRPNLRFQVTKVADERQRARELLRIATAMGSTPGIIYTSRRAAAEEVAALLRRAGLAARHYHAGMVPEQREAVQDDFLAGTTQIIVATKAFGMGVNKPDVGWVVHYDLPESLDAYVQEAGRAARTPQLRGECVLLYSGGDIARRRAQVADGTNVDRYAQAQRVLRLLGEQRRRGGDVVFDQEELAEAAGVDPDELNVLLGWLERAGAVEQLPDCSSRGTVHVGLREPADQQQRRRFREMSVLLRMRPQVGSRIDFDRLEQEHGIDPDELERDLVAWSLDRWVTFSSSQRYRRLRLRARQVDAELLGREVRRWSAWQREQLDAVISYVGQPGCRRAAIVSYFGFPAYTCGEHREACDSCGGRPTWHDLPASAVPDPEHLVNVDLTVLQAVAWASTLQTGRYGAVGLKAAVLGAEVLAGGRAIGAGLRRCPQFGALRHVRAADRRWDEAAARLVAEGLLARDEVSRDNRNYLSLAITDAGRERLGGRRG</sequence>
<dbReference type="GO" id="GO:0009378">
    <property type="term" value="F:four-way junction helicase activity"/>
    <property type="evidence" value="ECO:0007669"/>
    <property type="project" value="TreeGrafter"/>
</dbReference>
<accession>A0A4Q7UD90</accession>
<dbReference type="SMART" id="SM00491">
    <property type="entry name" value="HELICc2"/>
    <property type="match status" value="1"/>
</dbReference>
<comment type="catalytic activity">
    <reaction evidence="8">
        <text>Couples ATP hydrolysis with the unwinding of duplex DNA by translocating in the 3'-5' direction.</text>
        <dbReference type="EC" id="5.6.2.4"/>
    </reaction>
</comment>
<evidence type="ECO:0000256" key="8">
    <source>
        <dbReference type="ARBA" id="ARBA00034617"/>
    </source>
</evidence>
<feature type="region of interest" description="Disordered" evidence="10">
    <location>
        <begin position="66"/>
        <end position="86"/>
    </location>
</feature>
<keyword evidence="3" id="KW-0378">Hydrolase</keyword>
<evidence type="ECO:0000256" key="1">
    <source>
        <dbReference type="ARBA" id="ARBA00005446"/>
    </source>
</evidence>
<dbReference type="GO" id="GO:0030894">
    <property type="term" value="C:replisome"/>
    <property type="evidence" value="ECO:0007669"/>
    <property type="project" value="TreeGrafter"/>
</dbReference>
<dbReference type="Pfam" id="PF13307">
    <property type="entry name" value="Helicase_C_2"/>
    <property type="match status" value="1"/>
</dbReference>
<evidence type="ECO:0000259" key="13">
    <source>
        <dbReference type="PROSITE" id="PS51194"/>
    </source>
</evidence>
<organism evidence="14 15">
    <name type="scientific">Micromonospora violae</name>
    <dbReference type="NCBI Taxonomy" id="1278207"/>
    <lineage>
        <taxon>Bacteria</taxon>
        <taxon>Bacillati</taxon>
        <taxon>Actinomycetota</taxon>
        <taxon>Actinomycetes</taxon>
        <taxon>Micromonosporales</taxon>
        <taxon>Micromonosporaceae</taxon>
        <taxon>Micromonospora</taxon>
    </lineage>
</organism>
<dbReference type="Gene3D" id="3.40.50.300">
    <property type="entry name" value="P-loop containing nucleotide triphosphate hydrolases"/>
    <property type="match status" value="4"/>
</dbReference>
<protein>
    <recommendedName>
        <fullName evidence="9">DNA 3'-5' helicase</fullName>
        <ecNumber evidence="9">5.6.2.4</ecNumber>
    </recommendedName>
</protein>
<keyword evidence="6" id="KW-0238">DNA-binding</keyword>
<dbReference type="GO" id="GO:0043590">
    <property type="term" value="C:bacterial nucleoid"/>
    <property type="evidence" value="ECO:0007669"/>
    <property type="project" value="TreeGrafter"/>
</dbReference>
<dbReference type="PROSITE" id="PS00690">
    <property type="entry name" value="DEAH_ATP_HELICASE"/>
    <property type="match status" value="1"/>
</dbReference>
<dbReference type="InterPro" id="IPR036388">
    <property type="entry name" value="WH-like_DNA-bd_sf"/>
</dbReference>
<reference evidence="14 15" key="1">
    <citation type="submission" date="2019-02" db="EMBL/GenBank/DDBJ databases">
        <title>Sequencing the genomes of 1000 actinobacteria strains.</title>
        <authorList>
            <person name="Klenk H.-P."/>
        </authorList>
    </citation>
    <scope>NUCLEOTIDE SEQUENCE [LARGE SCALE GENOMIC DNA]</scope>
    <source>
        <strain evidence="14 15">DSM 45888</strain>
    </source>
</reference>
<dbReference type="GO" id="GO:0005524">
    <property type="term" value="F:ATP binding"/>
    <property type="evidence" value="ECO:0007669"/>
    <property type="project" value="UniProtKB-KW"/>
</dbReference>
<dbReference type="Pfam" id="PF00271">
    <property type="entry name" value="Helicase_C"/>
    <property type="match status" value="1"/>
</dbReference>
<dbReference type="PROSITE" id="PS51193">
    <property type="entry name" value="HELICASE_ATP_BIND_2"/>
    <property type="match status" value="1"/>
</dbReference>
<dbReference type="CDD" id="cd17920">
    <property type="entry name" value="DEXHc_RecQ"/>
    <property type="match status" value="1"/>
</dbReference>
<dbReference type="SUPFAM" id="SSF52540">
    <property type="entry name" value="P-loop containing nucleoside triphosphate hydrolases"/>
    <property type="match status" value="2"/>
</dbReference>
<keyword evidence="4 14" id="KW-0347">Helicase</keyword>
<dbReference type="Gene3D" id="1.10.10.10">
    <property type="entry name" value="Winged helix-like DNA-binding domain superfamily/Winged helix DNA-binding domain"/>
    <property type="match status" value="1"/>
</dbReference>
<gene>
    <name evidence="14" type="ORF">EV382_2242</name>
</gene>
<name>A0A4Q7UD90_9ACTN</name>
<proteinExistence type="inferred from homology"/>
<dbReference type="GO" id="GO:0006310">
    <property type="term" value="P:DNA recombination"/>
    <property type="evidence" value="ECO:0007669"/>
    <property type="project" value="InterPro"/>
</dbReference>
<evidence type="ECO:0000259" key="11">
    <source>
        <dbReference type="PROSITE" id="PS51192"/>
    </source>
</evidence>
<dbReference type="EMBL" id="SHKK01000001">
    <property type="protein sequence ID" value="RZT79046.1"/>
    <property type="molecule type" value="Genomic_DNA"/>
</dbReference>
<dbReference type="InterPro" id="IPR001650">
    <property type="entry name" value="Helicase_C-like"/>
</dbReference>
<keyword evidence="7" id="KW-0413">Isomerase</keyword>
<dbReference type="InterPro" id="IPR006555">
    <property type="entry name" value="ATP-dep_Helicase_C"/>
</dbReference>
<dbReference type="PROSITE" id="PS51192">
    <property type="entry name" value="HELICASE_ATP_BIND_1"/>
    <property type="match status" value="1"/>
</dbReference>
<dbReference type="GO" id="GO:0005737">
    <property type="term" value="C:cytoplasm"/>
    <property type="evidence" value="ECO:0007669"/>
    <property type="project" value="TreeGrafter"/>
</dbReference>
<keyword evidence="2" id="KW-0547">Nucleotide-binding</keyword>
<evidence type="ECO:0000256" key="3">
    <source>
        <dbReference type="ARBA" id="ARBA00022801"/>
    </source>
</evidence>
<evidence type="ECO:0000256" key="10">
    <source>
        <dbReference type="SAM" id="MobiDB-lite"/>
    </source>
</evidence>
<dbReference type="NCBIfam" id="TIGR00614">
    <property type="entry name" value="recQ_fam"/>
    <property type="match status" value="1"/>
</dbReference>
<dbReference type="InterPro" id="IPR004589">
    <property type="entry name" value="DNA_helicase_ATP-dep_RecQ"/>
</dbReference>
<dbReference type="EC" id="5.6.2.4" evidence="9"/>
<dbReference type="GO" id="GO:0006281">
    <property type="term" value="P:DNA repair"/>
    <property type="evidence" value="ECO:0007669"/>
    <property type="project" value="TreeGrafter"/>
</dbReference>
<feature type="domain" description="Helicase ATP-binding" evidence="12">
    <location>
        <begin position="288"/>
        <end position="583"/>
    </location>
</feature>
<evidence type="ECO:0000313" key="15">
    <source>
        <dbReference type="Proteomes" id="UP000293781"/>
    </source>
</evidence>
<dbReference type="Proteomes" id="UP000293781">
    <property type="component" value="Unassembled WGS sequence"/>
</dbReference>
<evidence type="ECO:0000256" key="5">
    <source>
        <dbReference type="ARBA" id="ARBA00022840"/>
    </source>
</evidence>
<dbReference type="InterPro" id="IPR027417">
    <property type="entry name" value="P-loop_NTPase"/>
</dbReference>
<keyword evidence="5" id="KW-0067">ATP-binding</keyword>
<dbReference type="GO" id="GO:0003677">
    <property type="term" value="F:DNA binding"/>
    <property type="evidence" value="ECO:0007669"/>
    <property type="project" value="UniProtKB-KW"/>
</dbReference>
<evidence type="ECO:0000256" key="2">
    <source>
        <dbReference type="ARBA" id="ARBA00022741"/>
    </source>
</evidence>
<dbReference type="InterPro" id="IPR014001">
    <property type="entry name" value="Helicase_ATP-bd"/>
</dbReference>
<dbReference type="InterPro" id="IPR002464">
    <property type="entry name" value="DNA/RNA_helicase_DEAH_CS"/>
</dbReference>
<feature type="domain" description="Helicase ATP-binding" evidence="11">
    <location>
        <begin position="1062"/>
        <end position="1235"/>
    </location>
</feature>
<evidence type="ECO:0000256" key="6">
    <source>
        <dbReference type="ARBA" id="ARBA00023125"/>
    </source>
</evidence>
<evidence type="ECO:0000256" key="7">
    <source>
        <dbReference type="ARBA" id="ARBA00023235"/>
    </source>
</evidence>
<evidence type="ECO:0000259" key="12">
    <source>
        <dbReference type="PROSITE" id="PS51193"/>
    </source>
</evidence>
<evidence type="ECO:0000313" key="14">
    <source>
        <dbReference type="EMBL" id="RZT79046.1"/>
    </source>
</evidence>
<feature type="domain" description="Helicase C-terminal" evidence="13">
    <location>
        <begin position="1262"/>
        <end position="1406"/>
    </location>
</feature>
<dbReference type="GO" id="GO:0043138">
    <property type="term" value="F:3'-5' DNA helicase activity"/>
    <property type="evidence" value="ECO:0007669"/>
    <property type="project" value="UniProtKB-EC"/>
</dbReference>
<dbReference type="GO" id="GO:0016818">
    <property type="term" value="F:hydrolase activity, acting on acid anhydrides, in phosphorus-containing anhydrides"/>
    <property type="evidence" value="ECO:0007669"/>
    <property type="project" value="InterPro"/>
</dbReference>
<dbReference type="Pfam" id="PF00270">
    <property type="entry name" value="DEAD"/>
    <property type="match status" value="2"/>
</dbReference>
<dbReference type="InterPro" id="IPR011545">
    <property type="entry name" value="DEAD/DEAH_box_helicase_dom"/>
</dbReference>